<proteinExistence type="predicted"/>
<accession>A0A103E8P3</accession>
<sequence>MRLIDEEQSHYVPPYSEDPEPVFLSEWLEASDCVQTLGHACVFMLAGALRVYFETWEQNAGMTACAAKDASPSNRTRTKPSMRLNMPAVW</sequence>
<dbReference type="EMBL" id="LOWA01000007">
    <property type="protein sequence ID" value="KVE30160.1"/>
    <property type="molecule type" value="Genomic_DNA"/>
</dbReference>
<keyword evidence="3" id="KW-1185">Reference proteome</keyword>
<gene>
    <name evidence="2" type="ORF">WS67_03420</name>
</gene>
<dbReference type="AlphaFoldDB" id="A0A103E8P3"/>
<evidence type="ECO:0000256" key="1">
    <source>
        <dbReference type="SAM" id="MobiDB-lite"/>
    </source>
</evidence>
<reference evidence="2 3" key="1">
    <citation type="submission" date="2015-11" db="EMBL/GenBank/DDBJ databases">
        <title>Expanding the genomic diversity of Burkholderia species for the development of highly accurate diagnostics.</title>
        <authorList>
            <person name="Sahl J."/>
            <person name="Keim P."/>
            <person name="Wagner D."/>
        </authorList>
    </citation>
    <scope>NUCLEOTIDE SEQUENCE [LARGE SCALE GENOMIC DNA]</scope>
    <source>
        <strain evidence="2 3">TSV85</strain>
    </source>
</reference>
<evidence type="ECO:0000313" key="3">
    <source>
        <dbReference type="Proteomes" id="UP000062788"/>
    </source>
</evidence>
<comment type="caution">
    <text evidence="2">The sequence shown here is derived from an EMBL/GenBank/DDBJ whole genome shotgun (WGS) entry which is preliminary data.</text>
</comment>
<feature type="region of interest" description="Disordered" evidence="1">
    <location>
        <begin position="70"/>
        <end position="90"/>
    </location>
</feature>
<evidence type="ECO:0000313" key="2">
    <source>
        <dbReference type="EMBL" id="KVE30160.1"/>
    </source>
</evidence>
<protein>
    <submittedName>
        <fullName evidence="2">Uncharacterized protein</fullName>
    </submittedName>
</protein>
<organism evidence="2 3">
    <name type="scientific">Burkholderia singularis</name>
    <dbReference type="NCBI Taxonomy" id="1503053"/>
    <lineage>
        <taxon>Bacteria</taxon>
        <taxon>Pseudomonadati</taxon>
        <taxon>Pseudomonadota</taxon>
        <taxon>Betaproteobacteria</taxon>
        <taxon>Burkholderiales</taxon>
        <taxon>Burkholderiaceae</taxon>
        <taxon>Burkholderia</taxon>
        <taxon>pseudomallei group</taxon>
    </lineage>
</organism>
<name>A0A103E8P3_9BURK</name>
<dbReference type="Proteomes" id="UP000062788">
    <property type="component" value="Unassembled WGS sequence"/>
</dbReference>